<feature type="compositionally biased region" description="Basic and acidic residues" evidence="1">
    <location>
        <begin position="149"/>
        <end position="175"/>
    </location>
</feature>
<gene>
    <name evidence="2" type="ORF">VP01_807g18</name>
</gene>
<dbReference type="EMBL" id="LAVV01013583">
    <property type="protein sequence ID" value="KNZ45488.1"/>
    <property type="molecule type" value="Genomic_DNA"/>
</dbReference>
<keyword evidence="3" id="KW-1185">Reference proteome</keyword>
<dbReference type="OrthoDB" id="10543169at2759"/>
<comment type="caution">
    <text evidence="2">The sequence shown here is derived from an EMBL/GenBank/DDBJ whole genome shotgun (WGS) entry which is preliminary data.</text>
</comment>
<protein>
    <submittedName>
        <fullName evidence="2">Uncharacterized protein</fullName>
    </submittedName>
</protein>
<dbReference type="STRING" id="27349.A0A0L6UAB1"/>
<evidence type="ECO:0000313" key="3">
    <source>
        <dbReference type="Proteomes" id="UP000037035"/>
    </source>
</evidence>
<dbReference type="Proteomes" id="UP000037035">
    <property type="component" value="Unassembled WGS sequence"/>
</dbReference>
<organism evidence="2 3">
    <name type="scientific">Puccinia sorghi</name>
    <dbReference type="NCBI Taxonomy" id="27349"/>
    <lineage>
        <taxon>Eukaryota</taxon>
        <taxon>Fungi</taxon>
        <taxon>Dikarya</taxon>
        <taxon>Basidiomycota</taxon>
        <taxon>Pucciniomycotina</taxon>
        <taxon>Pucciniomycetes</taxon>
        <taxon>Pucciniales</taxon>
        <taxon>Pucciniaceae</taxon>
        <taxon>Puccinia</taxon>
    </lineage>
</organism>
<evidence type="ECO:0000256" key="1">
    <source>
        <dbReference type="SAM" id="MobiDB-lite"/>
    </source>
</evidence>
<dbReference type="VEuPathDB" id="FungiDB:VP01_807g18"/>
<feature type="non-terminal residue" evidence="2">
    <location>
        <position position="1"/>
    </location>
</feature>
<accession>A0A0L6UAB1</accession>
<feature type="region of interest" description="Disordered" evidence="1">
    <location>
        <begin position="208"/>
        <end position="227"/>
    </location>
</feature>
<feature type="compositionally biased region" description="Basic and acidic residues" evidence="1">
    <location>
        <begin position="103"/>
        <end position="115"/>
    </location>
</feature>
<feature type="compositionally biased region" description="Polar residues" evidence="1">
    <location>
        <begin position="116"/>
        <end position="136"/>
    </location>
</feature>
<evidence type="ECO:0000313" key="2">
    <source>
        <dbReference type="EMBL" id="KNZ45488.1"/>
    </source>
</evidence>
<sequence length="227" mass="26130">ALLKTVNNSVFLLIWSDEGQGIQEEFQPSGQMNKRCRPAYNNKSTAIILDKEKKTFSPEILPSNVILDTKNKTKKQKTRKHDQLLAQLTPSECALDESSQDELPEKPNKSPEKETPNNNSKGKQRASNYQNINPKSRATPEEAPNPFKSYKEYASKRDEGDQSTPDKVKNNDKSVELEGKKFKHSLALEEKKWDHEIRLEEKELTWEKDEKEKDQSFEMAKLEQLAP</sequence>
<reference evidence="2 3" key="1">
    <citation type="submission" date="2015-08" db="EMBL/GenBank/DDBJ databases">
        <title>Next Generation Sequencing and Analysis of the Genome of Puccinia sorghi L Schw, the Causal Agent of Maize Common Rust.</title>
        <authorList>
            <person name="Rochi L."/>
            <person name="Burguener G."/>
            <person name="Darino M."/>
            <person name="Turjanski A."/>
            <person name="Kreff E."/>
            <person name="Dieguez M.J."/>
            <person name="Sacco F."/>
        </authorList>
    </citation>
    <scope>NUCLEOTIDE SEQUENCE [LARGE SCALE GENOMIC DNA]</scope>
    <source>
        <strain evidence="2 3">RO10H11247</strain>
    </source>
</reference>
<feature type="region of interest" description="Disordered" evidence="1">
    <location>
        <begin position="71"/>
        <end position="175"/>
    </location>
</feature>
<dbReference type="AlphaFoldDB" id="A0A0L6UAB1"/>
<name>A0A0L6UAB1_9BASI</name>
<proteinExistence type="predicted"/>